<keyword evidence="2" id="KW-1185">Reference proteome</keyword>
<dbReference type="RefSeq" id="WP_093251536.1">
    <property type="nucleotide sequence ID" value="NZ_FNGP01000003.1"/>
</dbReference>
<dbReference type="InterPro" id="IPR008551">
    <property type="entry name" value="TANGO2"/>
</dbReference>
<accession>A0A1G9L2U5</accession>
<dbReference type="Pfam" id="PF05742">
    <property type="entry name" value="TANGO2"/>
    <property type="match status" value="1"/>
</dbReference>
<dbReference type="OrthoDB" id="4380123at2"/>
<gene>
    <name evidence="1" type="ORF">SAMN04488242_1981</name>
</gene>
<proteinExistence type="predicted"/>
<sequence length="230" mass="24561">MCTVVIRVPQPNAPEPVRLLAVRDEDPARPWRPLGAWWEDRPGVRGVLDEQAGGAWLAADDRKIAVLLNRAGFPDVPVPTTRGRLVLDALAGVPLPSPLTTLGFNLVEATGESVKVTSWTGEEPPTVRLLGPGTHMVAHDDVDDPRTARIAAWLDSFAESDPDGWLDVLAATTAVDPTDDRAIIRDNRPHGYPTLSLLVAVASVHADGVEVRTRTLPAPGAWGPPGLTTA</sequence>
<evidence type="ECO:0000313" key="2">
    <source>
        <dbReference type="Proteomes" id="UP000199475"/>
    </source>
</evidence>
<dbReference type="AlphaFoldDB" id="A0A1G9L2U5"/>
<organism evidence="1 2">
    <name type="scientific">Tessaracoccus oleiagri</name>
    <dbReference type="NCBI Taxonomy" id="686624"/>
    <lineage>
        <taxon>Bacteria</taxon>
        <taxon>Bacillati</taxon>
        <taxon>Actinomycetota</taxon>
        <taxon>Actinomycetes</taxon>
        <taxon>Propionibacteriales</taxon>
        <taxon>Propionibacteriaceae</taxon>
        <taxon>Tessaracoccus</taxon>
    </lineage>
</organism>
<evidence type="ECO:0000313" key="1">
    <source>
        <dbReference type="EMBL" id="SDL56340.1"/>
    </source>
</evidence>
<dbReference type="STRING" id="686624.SAMN04488242_1981"/>
<dbReference type="Proteomes" id="UP000199475">
    <property type="component" value="Unassembled WGS sequence"/>
</dbReference>
<reference evidence="1 2" key="1">
    <citation type="submission" date="2016-10" db="EMBL/GenBank/DDBJ databases">
        <authorList>
            <person name="de Groot N.N."/>
        </authorList>
    </citation>
    <scope>NUCLEOTIDE SEQUENCE [LARGE SCALE GENOMIC DNA]</scope>
    <source>
        <strain evidence="1 2">CGMCC 1.9159</strain>
    </source>
</reference>
<protein>
    <submittedName>
        <fullName evidence="1">Transport and Golgi organisation 2</fullName>
    </submittedName>
</protein>
<dbReference type="EMBL" id="FNGP01000003">
    <property type="protein sequence ID" value="SDL56340.1"/>
    <property type="molecule type" value="Genomic_DNA"/>
</dbReference>
<name>A0A1G9L2U5_9ACTN</name>